<dbReference type="PANTHER" id="PTHR23517">
    <property type="entry name" value="RESISTANCE PROTEIN MDTM, PUTATIVE-RELATED-RELATED"/>
    <property type="match status" value="1"/>
</dbReference>
<accession>A0ABW3BX14</accession>
<evidence type="ECO:0000256" key="2">
    <source>
        <dbReference type="ARBA" id="ARBA00022448"/>
    </source>
</evidence>
<dbReference type="PANTHER" id="PTHR23517:SF2">
    <property type="entry name" value="MULTIDRUG RESISTANCE PROTEIN MDTH"/>
    <property type="match status" value="1"/>
</dbReference>
<sequence length="494" mass="54883">MSIEKKSFFGVMKSYNKNFWVASGMELFERWAWYGLFAVLALYLTGSTDEGGLGFTHTEKGQIMGIVTAILYLLPMITGVIADKIGYKRSLIIAYILLITGYYLMGEVSSYSSVFLVFLWVAVGAAMFKPVASAIITKNTDESNSTLGFGIFYMMVNIGGFVGPAMSSTLRTQYGWKIIFLQAAMVIAINLVILLLFYKEKDRVKSTDTLGEAIIGSLKNMWEAVKDTRLSVLLVIMVGFWTMFNQLFYTLPTFIEDWVDTAALHDSIAQISPWLASFMSGGGTSINPEMLINIDAGAIILFQLLVSYFVLKMRHVSAMITGFIIASIGIGITFYTGNGLYTILGIVIFAIGEMMTNPTFSSFIALISPKGKEALYMGTYFLPIFLGNFLTTFISGNLYEAWSDKISLLQTEMASRNIAMPEITKEFTKNDYFATASEKLGMTQVEMTQMVWDTYNPNKIWYVIVAIGIVTILALSIYDRLVIRPKEAAAKAGN</sequence>
<feature type="transmembrane region" description="Helical" evidence="7">
    <location>
        <begin position="147"/>
        <end position="166"/>
    </location>
</feature>
<feature type="transmembrane region" description="Helical" evidence="7">
    <location>
        <begin position="63"/>
        <end position="82"/>
    </location>
</feature>
<feature type="transmembrane region" description="Helical" evidence="7">
    <location>
        <begin position="20"/>
        <end position="43"/>
    </location>
</feature>
<keyword evidence="4 7" id="KW-0812">Transmembrane</keyword>
<keyword evidence="5 7" id="KW-1133">Transmembrane helix</keyword>
<evidence type="ECO:0000256" key="3">
    <source>
        <dbReference type="ARBA" id="ARBA00022475"/>
    </source>
</evidence>
<evidence type="ECO:0000259" key="8">
    <source>
        <dbReference type="PROSITE" id="PS50850"/>
    </source>
</evidence>
<dbReference type="SUPFAM" id="SSF103473">
    <property type="entry name" value="MFS general substrate transporter"/>
    <property type="match status" value="1"/>
</dbReference>
<feature type="transmembrane region" description="Helical" evidence="7">
    <location>
        <begin position="89"/>
        <end position="105"/>
    </location>
</feature>
<keyword evidence="3" id="KW-1003">Cell membrane</keyword>
<evidence type="ECO:0000256" key="5">
    <source>
        <dbReference type="ARBA" id="ARBA00022989"/>
    </source>
</evidence>
<dbReference type="InterPro" id="IPR020846">
    <property type="entry name" value="MFS_dom"/>
</dbReference>
<dbReference type="Pfam" id="PF07690">
    <property type="entry name" value="MFS_1"/>
    <property type="match status" value="1"/>
</dbReference>
<dbReference type="InterPro" id="IPR011701">
    <property type="entry name" value="MFS"/>
</dbReference>
<dbReference type="EMBL" id="JBHTIB010000028">
    <property type="protein sequence ID" value="MFD0837343.1"/>
    <property type="molecule type" value="Genomic_DNA"/>
</dbReference>
<dbReference type="Proteomes" id="UP001597011">
    <property type="component" value="Unassembled WGS sequence"/>
</dbReference>
<protein>
    <submittedName>
        <fullName evidence="9">MFS transporter</fullName>
    </submittedName>
</protein>
<dbReference type="PROSITE" id="PS50850">
    <property type="entry name" value="MFS"/>
    <property type="match status" value="1"/>
</dbReference>
<feature type="transmembrane region" description="Helical" evidence="7">
    <location>
        <begin position="379"/>
        <end position="399"/>
    </location>
</feature>
<dbReference type="InterPro" id="IPR018456">
    <property type="entry name" value="PTR2_symporter_CS"/>
</dbReference>
<dbReference type="InterPro" id="IPR036259">
    <property type="entry name" value="MFS_trans_sf"/>
</dbReference>
<feature type="domain" description="Major facilitator superfamily (MFS) profile" evidence="8">
    <location>
        <begin position="1"/>
        <end position="486"/>
    </location>
</feature>
<dbReference type="RefSeq" id="WP_379944029.1">
    <property type="nucleotide sequence ID" value="NZ_JBHTIB010000028.1"/>
</dbReference>
<comment type="caution">
    <text evidence="9">The sequence shown here is derived from an EMBL/GenBank/DDBJ whole genome shotgun (WGS) entry which is preliminary data.</text>
</comment>
<dbReference type="InterPro" id="IPR050171">
    <property type="entry name" value="MFS_Transporters"/>
</dbReference>
<feature type="transmembrane region" description="Helical" evidence="7">
    <location>
        <begin position="460"/>
        <end position="478"/>
    </location>
</feature>
<evidence type="ECO:0000256" key="7">
    <source>
        <dbReference type="SAM" id="Phobius"/>
    </source>
</evidence>
<evidence type="ECO:0000256" key="6">
    <source>
        <dbReference type="ARBA" id="ARBA00023136"/>
    </source>
</evidence>
<evidence type="ECO:0000313" key="10">
    <source>
        <dbReference type="Proteomes" id="UP001597011"/>
    </source>
</evidence>
<organism evidence="9 10">
    <name type="scientific">Mariniflexile aquimaris</name>
    <dbReference type="NCBI Taxonomy" id="881009"/>
    <lineage>
        <taxon>Bacteria</taxon>
        <taxon>Pseudomonadati</taxon>
        <taxon>Bacteroidota</taxon>
        <taxon>Flavobacteriia</taxon>
        <taxon>Flavobacteriales</taxon>
        <taxon>Flavobacteriaceae</taxon>
        <taxon>Mariniflexile</taxon>
    </lineage>
</organism>
<gene>
    <name evidence="9" type="ORF">ACFQ0I_16305</name>
</gene>
<keyword evidence="2" id="KW-0813">Transport</keyword>
<feature type="transmembrane region" description="Helical" evidence="7">
    <location>
        <begin position="290"/>
        <end position="311"/>
    </location>
</feature>
<feature type="transmembrane region" description="Helical" evidence="7">
    <location>
        <begin position="343"/>
        <end position="367"/>
    </location>
</feature>
<keyword evidence="10" id="KW-1185">Reference proteome</keyword>
<evidence type="ECO:0000313" key="9">
    <source>
        <dbReference type="EMBL" id="MFD0837343.1"/>
    </source>
</evidence>
<feature type="transmembrane region" description="Helical" evidence="7">
    <location>
        <begin position="178"/>
        <end position="198"/>
    </location>
</feature>
<evidence type="ECO:0000256" key="4">
    <source>
        <dbReference type="ARBA" id="ARBA00022692"/>
    </source>
</evidence>
<proteinExistence type="predicted"/>
<feature type="transmembrane region" description="Helical" evidence="7">
    <location>
        <begin position="318"/>
        <end position="337"/>
    </location>
</feature>
<keyword evidence="6 7" id="KW-0472">Membrane</keyword>
<feature type="transmembrane region" description="Helical" evidence="7">
    <location>
        <begin position="111"/>
        <end position="135"/>
    </location>
</feature>
<reference evidence="10" key="1">
    <citation type="journal article" date="2019" name="Int. J. Syst. Evol. Microbiol.">
        <title>The Global Catalogue of Microorganisms (GCM) 10K type strain sequencing project: providing services to taxonomists for standard genome sequencing and annotation.</title>
        <authorList>
            <consortium name="The Broad Institute Genomics Platform"/>
            <consortium name="The Broad Institute Genome Sequencing Center for Infectious Disease"/>
            <person name="Wu L."/>
            <person name="Ma J."/>
        </authorList>
    </citation>
    <scope>NUCLEOTIDE SEQUENCE [LARGE SCALE GENOMIC DNA]</scope>
    <source>
        <strain evidence="10">CCUG 60529</strain>
    </source>
</reference>
<dbReference type="PROSITE" id="PS01023">
    <property type="entry name" value="PTR2_2"/>
    <property type="match status" value="1"/>
</dbReference>
<name>A0ABW3BX14_9FLAO</name>
<evidence type="ECO:0000256" key="1">
    <source>
        <dbReference type="ARBA" id="ARBA00004651"/>
    </source>
</evidence>
<dbReference type="Gene3D" id="1.20.1250.20">
    <property type="entry name" value="MFS general substrate transporter like domains"/>
    <property type="match status" value="2"/>
</dbReference>
<comment type="subcellular location">
    <subcellularLocation>
        <location evidence="1">Cell membrane</location>
        <topology evidence="1">Multi-pass membrane protein</topology>
    </subcellularLocation>
</comment>
<feature type="transmembrane region" description="Helical" evidence="7">
    <location>
        <begin position="230"/>
        <end position="249"/>
    </location>
</feature>